<dbReference type="AlphaFoldDB" id="A0A0P7YGX2"/>
<accession>A0A0P7YGX2</accession>
<organism evidence="5 6">
    <name type="scientific">Algoriphagus marincola HL-49</name>
    <dbReference type="NCBI Taxonomy" id="1305737"/>
    <lineage>
        <taxon>Bacteria</taxon>
        <taxon>Pseudomonadati</taxon>
        <taxon>Bacteroidota</taxon>
        <taxon>Cytophagia</taxon>
        <taxon>Cytophagales</taxon>
        <taxon>Cyclobacteriaceae</taxon>
        <taxon>Algoriphagus</taxon>
    </lineage>
</organism>
<dbReference type="Pfam" id="PF07583">
    <property type="entry name" value="PSCyt2"/>
    <property type="match status" value="1"/>
</dbReference>
<evidence type="ECO:0000259" key="4">
    <source>
        <dbReference type="Pfam" id="PF07635"/>
    </source>
</evidence>
<reference evidence="5 6" key="1">
    <citation type="submission" date="2015-09" db="EMBL/GenBank/DDBJ databases">
        <title>Identification and resolution of microdiversity through metagenomic sequencing of parallel consortia.</title>
        <authorList>
            <person name="Nelson W.C."/>
            <person name="Romine M.F."/>
            <person name="Lindemann S.R."/>
        </authorList>
    </citation>
    <scope>NUCLEOTIDE SEQUENCE [LARGE SCALE GENOMIC DNA]</scope>
    <source>
        <strain evidence="5">HL-49</strain>
    </source>
</reference>
<dbReference type="eggNOG" id="COG2010">
    <property type="taxonomic scope" value="Bacteria"/>
</dbReference>
<evidence type="ECO:0000259" key="3">
    <source>
        <dbReference type="Pfam" id="PF07587"/>
    </source>
</evidence>
<dbReference type="STRING" id="1305737.GCA_000526355_01352"/>
<feature type="domain" description="DUF1553" evidence="3">
    <location>
        <begin position="471"/>
        <end position="730"/>
    </location>
</feature>
<dbReference type="Pfam" id="PF07635">
    <property type="entry name" value="PSCyt1"/>
    <property type="match status" value="1"/>
</dbReference>
<dbReference type="EMBL" id="LJXT01000029">
    <property type="protein sequence ID" value="KPQ17720.1"/>
    <property type="molecule type" value="Genomic_DNA"/>
</dbReference>
<dbReference type="PANTHER" id="PTHR35889">
    <property type="entry name" value="CYCLOINULO-OLIGOSACCHARIDE FRUCTANOTRANSFERASE-RELATED"/>
    <property type="match status" value="1"/>
</dbReference>
<sequence>MFNLLFQNNPIQLLKLSAKYSFYTLLLTGLFGWGCTGTTSNSPELVAVDQISYNFHIRPILSDKCFACHGPDANKREAGLRLDTETGAFEALKENPGKFALVAGDPNASEVYHRITSEDPSEQMPPPESNLKLLDSEIELIKKWIEQGAAYEPHWAFVKPEKKQIPETSDWARNEIDHFTWKKMKEKGLEPNPEAEDYELIKRASLDLTGLPPSPEILERYQGFEGENTYEDLLNNLLSEQSFGEKLAILWLDISRYSDSYGYQDDNIRTQWPYRDWLIHAFNNNLSYDQFITWQLAGDLLPNPTKETILATAFNRNHKYTEEGGVIDEEYRIEYVLDKTNTFSTGVLGITMECAQCHDHKYDPFSQKEYFELFAFFNNSREKGFEGDVSISKPAKTPILWVEQEDLGGILDFINHSDTTKLSISVMGELDEQEARTTYILDRGVYDAPTDPVNPSTPASILEFSDDLPKNRLGLAQWATNKDNPLTARVFVNLIWQEIFGTGIVKSAGDFGMQGDLPSHPELLDWLAVDFMENGWDIKRLLKQILSSATYRQSAQITDRHLKTDPENVYLARAPRLRLPAENIQDLVLASSGLLVQKVGGPSVKPYQPDGIWEAATSGRGELAKYEQDTGESLYRRGIYNFIKLTVPPPKAIIFDASNRDRCEVGRGRTNTPLQALVMLNDPMVLEAARVLASELNDKHSDAEAAIEEAFKRILCRPMKASEASLISDYLEDQLERFESEPETIQPTLDVGEYPLREEDINPRTAALMQVIVSLYNLEETITKI</sequence>
<evidence type="ECO:0000313" key="5">
    <source>
        <dbReference type="EMBL" id="KPQ17720.1"/>
    </source>
</evidence>
<evidence type="ECO:0000259" key="2">
    <source>
        <dbReference type="Pfam" id="PF07583"/>
    </source>
</evidence>
<dbReference type="InterPro" id="IPR011429">
    <property type="entry name" value="Cyt_c_Planctomycete-type"/>
</dbReference>
<feature type="coiled-coil region" evidence="1">
    <location>
        <begin position="686"/>
        <end position="713"/>
    </location>
</feature>
<dbReference type="Proteomes" id="UP000050421">
    <property type="component" value="Unassembled WGS sequence"/>
</dbReference>
<keyword evidence="1" id="KW-0175">Coiled coil</keyword>
<dbReference type="Pfam" id="PF07587">
    <property type="entry name" value="PSD1"/>
    <property type="match status" value="1"/>
</dbReference>
<gene>
    <name evidence="5" type="ORF">HLUCCX10_06120</name>
</gene>
<dbReference type="PATRIC" id="fig|1305737.6.peg.1889"/>
<dbReference type="PANTHER" id="PTHR35889:SF3">
    <property type="entry name" value="F-BOX DOMAIN-CONTAINING PROTEIN"/>
    <property type="match status" value="1"/>
</dbReference>
<dbReference type="InterPro" id="IPR011444">
    <property type="entry name" value="DUF1549"/>
</dbReference>
<feature type="domain" description="DUF1549" evidence="2">
    <location>
        <begin position="175"/>
        <end position="381"/>
    </location>
</feature>
<comment type="caution">
    <text evidence="5">The sequence shown here is derived from an EMBL/GenBank/DDBJ whole genome shotgun (WGS) entry which is preliminary data.</text>
</comment>
<evidence type="ECO:0000256" key="1">
    <source>
        <dbReference type="SAM" id="Coils"/>
    </source>
</evidence>
<proteinExistence type="predicted"/>
<dbReference type="InterPro" id="IPR022655">
    <property type="entry name" value="DUF1553"/>
</dbReference>
<feature type="domain" description="Cytochrome C Planctomycete-type" evidence="4">
    <location>
        <begin position="65"/>
        <end position="128"/>
    </location>
</feature>
<name>A0A0P7YGX2_9BACT</name>
<evidence type="ECO:0000313" key="6">
    <source>
        <dbReference type="Proteomes" id="UP000050421"/>
    </source>
</evidence>
<protein>
    <submittedName>
        <fullName evidence="5">Diheme cytochrome c with DUF1553 and DUF1549 domains</fullName>
    </submittedName>
</protein>